<sequence>MRAARDPLPPARGGVVSGASGATGPLAAVRHAAAALTDPAVLAGAAVEAAWLGAHVATWPVGLVAGAGRAARPDHRLEHLPPVRRGLLVSDVEAAGTPILLVHGIVSNRSIFTLLRHGLTRRGFTNVFAMNYPTLATDVRSAALRLAEEVERVAAETGFERIHVIGHSLGGLIARYYVTRLGGDVRVHTLVTLGTPHEGTWAAYSLPTRLMRQMRPGSGLMRELARPAPGCRTRFVSYWSDADTAILPQRSAALRHPDLGARNVRLHGAGHLTLPMLGEVVHGISVALAQLDAGGATVRRGVTPLSTRE</sequence>
<comment type="caution">
    <text evidence="1">The sequence shown here is derived from an EMBL/GenBank/DDBJ whole genome shotgun (WGS) entry which is preliminary data.</text>
</comment>
<gene>
    <name evidence="1" type="ORF">EPD83_010745</name>
</gene>
<dbReference type="InterPro" id="IPR029058">
    <property type="entry name" value="AB_hydrolase_fold"/>
</dbReference>
<accession>A0A8T6R4E4</accession>
<dbReference type="EMBL" id="SAYU02000031">
    <property type="protein sequence ID" value="NHA68524.1"/>
    <property type="molecule type" value="Genomic_DNA"/>
</dbReference>
<protein>
    <submittedName>
        <fullName evidence="1">Alpha/beta fold hydrolase</fullName>
    </submittedName>
</protein>
<reference evidence="1" key="1">
    <citation type="submission" date="2020-03" db="EMBL/GenBank/DDBJ databases">
        <title>Phycicoccus flavus sp. nov., a novel endophytic actinobacterium isolated from branch of Kandelia candel.</title>
        <authorList>
            <person name="Tuo L."/>
        </authorList>
    </citation>
    <scope>NUCLEOTIDE SEQUENCE</scope>
    <source>
        <strain evidence="1">CMS6Z-2</strain>
    </source>
</reference>
<dbReference type="RefSeq" id="WP_165566573.1">
    <property type="nucleotide sequence ID" value="NZ_SAYU02000031.1"/>
</dbReference>
<organism evidence="1 2">
    <name type="scientific">Phycicoccus flavus</name>
    <dbReference type="NCBI Taxonomy" id="2502783"/>
    <lineage>
        <taxon>Bacteria</taxon>
        <taxon>Bacillati</taxon>
        <taxon>Actinomycetota</taxon>
        <taxon>Actinomycetes</taxon>
        <taxon>Micrococcales</taxon>
        <taxon>Intrasporangiaceae</taxon>
        <taxon>Phycicoccus</taxon>
    </lineage>
</organism>
<dbReference type="PANTHER" id="PTHR37946:SF1">
    <property type="entry name" value="SLL1969 PROTEIN"/>
    <property type="match status" value="1"/>
</dbReference>
<keyword evidence="2" id="KW-1185">Reference proteome</keyword>
<keyword evidence="1" id="KW-0378">Hydrolase</keyword>
<dbReference type="Gene3D" id="3.40.50.1820">
    <property type="entry name" value="alpha/beta hydrolase"/>
    <property type="match status" value="1"/>
</dbReference>
<name>A0A8T6R4E4_9MICO</name>
<dbReference type="GO" id="GO:0016787">
    <property type="term" value="F:hydrolase activity"/>
    <property type="evidence" value="ECO:0007669"/>
    <property type="project" value="UniProtKB-KW"/>
</dbReference>
<dbReference type="PANTHER" id="PTHR37946">
    <property type="entry name" value="SLL1969 PROTEIN"/>
    <property type="match status" value="1"/>
</dbReference>
<dbReference type="AlphaFoldDB" id="A0A8T6R4E4"/>
<dbReference type="SUPFAM" id="SSF53474">
    <property type="entry name" value="alpha/beta-Hydrolases"/>
    <property type="match status" value="1"/>
</dbReference>
<proteinExistence type="predicted"/>
<evidence type="ECO:0000313" key="1">
    <source>
        <dbReference type="EMBL" id="NHA68524.1"/>
    </source>
</evidence>
<dbReference type="Proteomes" id="UP000287866">
    <property type="component" value="Unassembled WGS sequence"/>
</dbReference>
<evidence type="ECO:0000313" key="2">
    <source>
        <dbReference type="Proteomes" id="UP000287866"/>
    </source>
</evidence>
<dbReference type="Pfam" id="PF02089">
    <property type="entry name" value="Palm_thioest"/>
    <property type="match status" value="1"/>
</dbReference>